<dbReference type="NCBIfam" id="TIGR02306">
    <property type="entry name" value="RNA_lig_DRB0094"/>
    <property type="match status" value="1"/>
</dbReference>
<dbReference type="InterPro" id="IPR012340">
    <property type="entry name" value="NA-bd_OB-fold"/>
</dbReference>
<dbReference type="SUPFAM" id="SSF56091">
    <property type="entry name" value="DNA ligase/mRNA capping enzyme, catalytic domain"/>
    <property type="match status" value="1"/>
</dbReference>
<gene>
    <name evidence="2" type="ORF">OG699_11440</name>
</gene>
<dbReference type="Gene3D" id="2.40.50.140">
    <property type="entry name" value="Nucleic acid-binding proteins"/>
    <property type="match status" value="1"/>
</dbReference>
<dbReference type="Pfam" id="PF09414">
    <property type="entry name" value="RNA_ligase"/>
    <property type="match status" value="1"/>
</dbReference>
<dbReference type="InterPro" id="IPR012646">
    <property type="entry name" value="RNA_ligase_DRB0094"/>
</dbReference>
<evidence type="ECO:0000313" key="2">
    <source>
        <dbReference type="EMBL" id="WTZ08551.1"/>
    </source>
</evidence>
<organism evidence="2">
    <name type="scientific">Streptomyces sp. NBC_01393</name>
    <dbReference type="NCBI Taxonomy" id="2903851"/>
    <lineage>
        <taxon>Bacteria</taxon>
        <taxon>Bacillati</taxon>
        <taxon>Actinomycetota</taxon>
        <taxon>Actinomycetes</taxon>
        <taxon>Kitasatosporales</taxon>
        <taxon>Streptomycetaceae</taxon>
        <taxon>Streptomyces</taxon>
    </lineage>
</organism>
<dbReference type="InterPro" id="IPR021122">
    <property type="entry name" value="RNA_ligase_dom_REL/Rnl2"/>
</dbReference>
<feature type="domain" description="RNA ligase" evidence="1">
    <location>
        <begin position="158"/>
        <end position="324"/>
    </location>
</feature>
<accession>A0AAU3HU50</accession>
<dbReference type="Gene3D" id="3.30.470.30">
    <property type="entry name" value="DNA ligase/mRNA capping enzyme"/>
    <property type="match status" value="1"/>
</dbReference>
<dbReference type="EC" id="6.5.1.3" evidence="2"/>
<keyword evidence="2" id="KW-0436">Ligase</keyword>
<reference evidence="2" key="1">
    <citation type="submission" date="2022-10" db="EMBL/GenBank/DDBJ databases">
        <title>The complete genomes of actinobacterial strains from the NBC collection.</title>
        <authorList>
            <person name="Joergensen T.S."/>
            <person name="Alvarez Arevalo M."/>
            <person name="Sterndorff E.B."/>
            <person name="Faurdal D."/>
            <person name="Vuksanovic O."/>
            <person name="Mourched A.-S."/>
            <person name="Charusanti P."/>
            <person name="Shaw S."/>
            <person name="Blin K."/>
            <person name="Weber T."/>
        </authorList>
    </citation>
    <scope>NUCLEOTIDE SEQUENCE</scope>
    <source>
        <strain evidence="2">NBC_01393</strain>
    </source>
</reference>
<proteinExistence type="predicted"/>
<dbReference type="Pfam" id="PF21189">
    <property type="entry name" value="PHA02142"/>
    <property type="match status" value="1"/>
</dbReference>
<sequence>MSTLRVTAEVLTVHDHPNADALELAQVGLYRAVVAKGAYHTGEWALYIPEQSVLPAPLIEELGLTGRLAGSSSDRVRAVRLRGELSQGIVCRPKALADVDLARAAEDGTDFAEFLGIVKWVPPIPPTMNGDVEAAPDLLPWVDIENIQRYPDIFTPGEPVVVTEKLHGSACLLTYLADEGRVHVSSKGFGSKSLALKEDPRNLYWRAVRGHGVAEAAAGIAERLGARRVGIFGEVYGAGVQDLSYGADGRRETIGYAVFDVSAEIDGEVRWLDAQELLAGELPLVPRLYEGPYDVERVLETASGRETVSGRGLHLREGVVIRPGAPAPGGPEGTFVAAERYSPVTGGRAIAKAVSPAYLTRKGGTEYE</sequence>
<dbReference type="GO" id="GO:0003972">
    <property type="term" value="F:RNA ligase (ATP) activity"/>
    <property type="evidence" value="ECO:0007669"/>
    <property type="project" value="UniProtKB-EC"/>
</dbReference>
<dbReference type="EMBL" id="CP109546">
    <property type="protein sequence ID" value="WTZ08551.1"/>
    <property type="molecule type" value="Genomic_DNA"/>
</dbReference>
<protein>
    <submittedName>
        <fullName evidence="2">RNA ligase (ATP)</fullName>
        <ecNumber evidence="2">6.5.1.3</ecNumber>
    </submittedName>
</protein>
<evidence type="ECO:0000259" key="1">
    <source>
        <dbReference type="Pfam" id="PF09414"/>
    </source>
</evidence>
<dbReference type="AlphaFoldDB" id="A0AAU3HU50"/>
<name>A0AAU3HU50_9ACTN</name>